<dbReference type="InterPro" id="IPR006384">
    <property type="entry name" value="HAD_hydro_PyrdxlP_Pase-like"/>
</dbReference>
<dbReference type="InterPro" id="IPR023214">
    <property type="entry name" value="HAD_sf"/>
</dbReference>
<evidence type="ECO:0000256" key="4">
    <source>
        <dbReference type="ARBA" id="ARBA00022842"/>
    </source>
</evidence>
<keyword evidence="2" id="KW-0479">Metal-binding</keyword>
<dbReference type="Proteomes" id="UP000323521">
    <property type="component" value="Chromosome"/>
</dbReference>
<reference evidence="5 6" key="1">
    <citation type="submission" date="2016-10" db="EMBL/GenBank/DDBJ databases">
        <title>Complete Genome Sequence of Peptococcaceae strain DCMF.</title>
        <authorList>
            <person name="Edwards R.J."/>
            <person name="Holland S.I."/>
            <person name="Deshpande N.P."/>
            <person name="Wong Y.K."/>
            <person name="Ertan H."/>
            <person name="Manefield M."/>
            <person name="Russell T.L."/>
            <person name="Lee M.J."/>
        </authorList>
    </citation>
    <scope>NUCLEOTIDE SEQUENCE [LARGE SCALE GENOMIC DNA]</scope>
    <source>
        <strain evidence="5 6">DCMF</strain>
    </source>
</reference>
<proteinExistence type="predicted"/>
<organism evidence="5 6">
    <name type="scientific">Formimonas warabiya</name>
    <dbReference type="NCBI Taxonomy" id="1761012"/>
    <lineage>
        <taxon>Bacteria</taxon>
        <taxon>Bacillati</taxon>
        <taxon>Bacillota</taxon>
        <taxon>Clostridia</taxon>
        <taxon>Eubacteriales</taxon>
        <taxon>Peptococcaceae</taxon>
        <taxon>Candidatus Formimonas</taxon>
    </lineage>
</organism>
<dbReference type="PANTHER" id="PTHR28181:SF2">
    <property type="entry name" value="PHOSPHORIC MONOESTER HYDROLASE"/>
    <property type="match status" value="1"/>
</dbReference>
<keyword evidence="6" id="KW-1185">Reference proteome</keyword>
<evidence type="ECO:0000256" key="2">
    <source>
        <dbReference type="ARBA" id="ARBA00022723"/>
    </source>
</evidence>
<dbReference type="InterPro" id="IPR050849">
    <property type="entry name" value="HAD-like_hydrolase_phosphatase"/>
</dbReference>
<dbReference type="Pfam" id="PF06888">
    <property type="entry name" value="Put_Phosphatase"/>
    <property type="match status" value="1"/>
</dbReference>
<dbReference type="Gene3D" id="3.40.50.1000">
    <property type="entry name" value="HAD superfamily/HAD-like"/>
    <property type="match status" value="1"/>
</dbReference>
<protein>
    <recommendedName>
        <fullName evidence="7">HAD-IB family phosphatase</fullName>
    </recommendedName>
</protein>
<dbReference type="EMBL" id="CP017634">
    <property type="protein sequence ID" value="ATW26495.1"/>
    <property type="molecule type" value="Genomic_DNA"/>
</dbReference>
<accession>A0A3G1KWB2</accession>
<evidence type="ECO:0000256" key="1">
    <source>
        <dbReference type="ARBA" id="ARBA00001946"/>
    </source>
</evidence>
<dbReference type="GO" id="GO:0016791">
    <property type="term" value="F:phosphatase activity"/>
    <property type="evidence" value="ECO:0007669"/>
    <property type="project" value="InterPro"/>
</dbReference>
<keyword evidence="4" id="KW-0460">Magnesium</keyword>
<dbReference type="InterPro" id="IPR016965">
    <property type="entry name" value="Pase_PHOSPHO-typ"/>
</dbReference>
<evidence type="ECO:0008006" key="7">
    <source>
        <dbReference type="Google" id="ProtNLM"/>
    </source>
</evidence>
<dbReference type="Gene3D" id="3.90.1470.20">
    <property type="match status" value="1"/>
</dbReference>
<dbReference type="SUPFAM" id="SSF56784">
    <property type="entry name" value="HAD-like"/>
    <property type="match status" value="1"/>
</dbReference>
<name>A0A3G1KWB2_FORW1</name>
<dbReference type="PANTHER" id="PTHR28181">
    <property type="entry name" value="UPF0655 PROTEIN YCR015C"/>
    <property type="match status" value="1"/>
</dbReference>
<dbReference type="AlphaFoldDB" id="A0A3G1KWB2"/>
<keyword evidence="3" id="KW-0378">Hydrolase</keyword>
<evidence type="ECO:0000313" key="5">
    <source>
        <dbReference type="EMBL" id="ATW26495.1"/>
    </source>
</evidence>
<dbReference type="NCBIfam" id="TIGR01489">
    <property type="entry name" value="DKMTPPase-SF"/>
    <property type="match status" value="1"/>
</dbReference>
<dbReference type="InterPro" id="IPR036412">
    <property type="entry name" value="HAD-like_sf"/>
</dbReference>
<dbReference type="GO" id="GO:0046872">
    <property type="term" value="F:metal ion binding"/>
    <property type="evidence" value="ECO:0007669"/>
    <property type="project" value="UniProtKB-KW"/>
</dbReference>
<gene>
    <name evidence="5" type="ORF">DCMF_18610</name>
</gene>
<dbReference type="RefSeq" id="WP_148135807.1">
    <property type="nucleotide sequence ID" value="NZ_CP017634.1"/>
</dbReference>
<dbReference type="OrthoDB" id="9804940at2"/>
<dbReference type="NCBIfam" id="TIGR01488">
    <property type="entry name" value="HAD-SF-IB"/>
    <property type="match status" value="1"/>
</dbReference>
<sequence length="211" mass="24302">MKKIFFIDFDGTITKQDTVDYFTQAFCRDGWKELNEQWEQRKISTVACAQETLKLMDTTAEDFYHLLDTVELDPYFGDFVHLCAEKENEIFILSDGYDLNINYILGKHHLGHLPICANEMTITNNHFLVNFPHLNDRCGQCGTCKKSLIASLTKPHCQTIYIGDGCSDFCASQTTDLIFAKNNLLLYCRENHIPAMPFQDFSDVMGWMNHS</sequence>
<dbReference type="KEGG" id="fwa:DCMF_18610"/>
<comment type="cofactor">
    <cofactor evidence="1">
        <name>Mg(2+)</name>
        <dbReference type="ChEBI" id="CHEBI:18420"/>
    </cofactor>
</comment>
<evidence type="ECO:0000256" key="3">
    <source>
        <dbReference type="ARBA" id="ARBA00022801"/>
    </source>
</evidence>
<evidence type="ECO:0000313" key="6">
    <source>
        <dbReference type="Proteomes" id="UP000323521"/>
    </source>
</evidence>